<accession>A0A238K861</accession>
<reference evidence="1 2" key="1">
    <citation type="submission" date="2017-05" db="EMBL/GenBank/DDBJ databases">
        <authorList>
            <person name="Song R."/>
            <person name="Chenine A.L."/>
            <person name="Ruprecht R.M."/>
        </authorList>
    </citation>
    <scope>NUCLEOTIDE SEQUENCE [LARGE SCALE GENOMIC DNA]</scope>
    <source>
        <strain evidence="1 2">CECT 8663</strain>
    </source>
</reference>
<dbReference type="GO" id="GO:0016773">
    <property type="term" value="F:phosphotransferase activity, alcohol group as acceptor"/>
    <property type="evidence" value="ECO:0007669"/>
    <property type="project" value="InterPro"/>
</dbReference>
<sequence length="278" mass="30873">MDLHQALTSFALYEPCLLVKTGIADLWRVRDSQQRDLVLKLYHSDDMGNEAPGVALMQIWAQSNPRPVPHLYHVTRNAIVMDFIKAGTLGQAMRDGHWAADEALATFAADLHNVPLPPVVGLPALSEWFHVLFQITFAPDCPDGTKRDMRRASELARGLLQSQSNIRPLHGDLHHDNVFCSDFGHVTIDAKGVLGEPAYELANAMRNPKGCAARLYDKDLQINRLDIFARHLSVDRTRLAQWAAAKCAWSMALRAKGTQKADPEADLLSLLLNLADEA</sequence>
<evidence type="ECO:0000313" key="1">
    <source>
        <dbReference type="EMBL" id="SMX38634.1"/>
    </source>
</evidence>
<name>A0A238K861_9RHOB</name>
<evidence type="ECO:0000313" key="2">
    <source>
        <dbReference type="Proteomes" id="UP000220836"/>
    </source>
</evidence>
<keyword evidence="1" id="KW-0808">Transferase</keyword>
<organism evidence="1 2">
    <name type="scientific">Pelagimonas varians</name>
    <dbReference type="NCBI Taxonomy" id="696760"/>
    <lineage>
        <taxon>Bacteria</taxon>
        <taxon>Pseudomonadati</taxon>
        <taxon>Pseudomonadota</taxon>
        <taxon>Alphaproteobacteria</taxon>
        <taxon>Rhodobacterales</taxon>
        <taxon>Roseobacteraceae</taxon>
        <taxon>Pelagimonas</taxon>
    </lineage>
</organism>
<dbReference type="RefSeq" id="WP_170125831.1">
    <property type="nucleotide sequence ID" value="NZ_FXYH01000004.1"/>
</dbReference>
<dbReference type="AlphaFoldDB" id="A0A238K861"/>
<dbReference type="InterPro" id="IPR006748">
    <property type="entry name" value="NH2Glyco/OHUrea_AB-resist_kin"/>
</dbReference>
<dbReference type="SUPFAM" id="SSF56112">
    <property type="entry name" value="Protein kinase-like (PK-like)"/>
    <property type="match status" value="1"/>
</dbReference>
<dbReference type="GO" id="GO:0016301">
    <property type="term" value="F:kinase activity"/>
    <property type="evidence" value="ECO:0007669"/>
    <property type="project" value="UniProtKB-KW"/>
</dbReference>
<dbReference type="Proteomes" id="UP000220836">
    <property type="component" value="Unassembled WGS sequence"/>
</dbReference>
<gene>
    <name evidence="1" type="ORF">PEV8663_01464</name>
</gene>
<dbReference type="InterPro" id="IPR011009">
    <property type="entry name" value="Kinase-like_dom_sf"/>
</dbReference>
<dbReference type="Pfam" id="PF04655">
    <property type="entry name" value="APH_6_hur"/>
    <property type="match status" value="1"/>
</dbReference>
<keyword evidence="2" id="KW-1185">Reference proteome</keyword>
<dbReference type="EMBL" id="FXYH01000004">
    <property type="protein sequence ID" value="SMX38634.1"/>
    <property type="molecule type" value="Genomic_DNA"/>
</dbReference>
<protein>
    <submittedName>
        <fullName evidence="1">Aminoglycoside/hydroxyurea antibiotic resistance kinase</fullName>
    </submittedName>
</protein>
<keyword evidence="1" id="KW-0418">Kinase</keyword>
<proteinExistence type="predicted"/>
<dbReference type="GO" id="GO:0019748">
    <property type="term" value="P:secondary metabolic process"/>
    <property type="evidence" value="ECO:0007669"/>
    <property type="project" value="InterPro"/>
</dbReference>